<evidence type="ECO:0000313" key="2">
    <source>
        <dbReference type="Proteomes" id="UP000799428"/>
    </source>
</evidence>
<name>A0A6G1KPV1_9PLEO</name>
<sequence length="166" mass="17774">MCVHIVVSSCVCGCYYGSMEEQVQILLASRWRRPVRSWQLGVNCQPRAVLLPAGSACGVQVCTTALACRLMSDSHDTSTVQYCMYSLHYKGTCSSPTATAERRVPDRASLSLPPPQSVPNTHEQAGRLAGRLAILAGHEKCPSAAKKFVLGRSVVVASGIHSSVKA</sequence>
<dbReference type="EMBL" id="MU005764">
    <property type="protein sequence ID" value="KAF2714926.1"/>
    <property type="molecule type" value="Genomic_DNA"/>
</dbReference>
<protein>
    <submittedName>
        <fullName evidence="1">Uncharacterized protein</fullName>
    </submittedName>
</protein>
<evidence type="ECO:0000313" key="1">
    <source>
        <dbReference type="EMBL" id="KAF2714926.1"/>
    </source>
</evidence>
<reference evidence="1" key="1">
    <citation type="journal article" date="2020" name="Stud. Mycol.">
        <title>101 Dothideomycetes genomes: a test case for predicting lifestyles and emergence of pathogens.</title>
        <authorList>
            <person name="Haridas S."/>
            <person name="Albert R."/>
            <person name="Binder M."/>
            <person name="Bloem J."/>
            <person name="Labutti K."/>
            <person name="Salamov A."/>
            <person name="Andreopoulos B."/>
            <person name="Baker S."/>
            <person name="Barry K."/>
            <person name="Bills G."/>
            <person name="Bluhm B."/>
            <person name="Cannon C."/>
            <person name="Castanera R."/>
            <person name="Culley D."/>
            <person name="Daum C."/>
            <person name="Ezra D."/>
            <person name="Gonzalez J."/>
            <person name="Henrissat B."/>
            <person name="Kuo A."/>
            <person name="Liang C."/>
            <person name="Lipzen A."/>
            <person name="Lutzoni F."/>
            <person name="Magnuson J."/>
            <person name="Mondo S."/>
            <person name="Nolan M."/>
            <person name="Ohm R."/>
            <person name="Pangilinan J."/>
            <person name="Park H.-J."/>
            <person name="Ramirez L."/>
            <person name="Alfaro M."/>
            <person name="Sun H."/>
            <person name="Tritt A."/>
            <person name="Yoshinaga Y."/>
            <person name="Zwiers L.-H."/>
            <person name="Turgeon B."/>
            <person name="Goodwin S."/>
            <person name="Spatafora J."/>
            <person name="Crous P."/>
            <person name="Grigoriev I."/>
        </authorList>
    </citation>
    <scope>NUCLEOTIDE SEQUENCE</scope>
    <source>
        <strain evidence="1">CBS 279.74</strain>
    </source>
</reference>
<gene>
    <name evidence="1" type="ORF">K504DRAFT_14436</name>
</gene>
<accession>A0A6G1KPV1</accession>
<keyword evidence="2" id="KW-1185">Reference proteome</keyword>
<proteinExistence type="predicted"/>
<organism evidence="1 2">
    <name type="scientific">Pleomassaria siparia CBS 279.74</name>
    <dbReference type="NCBI Taxonomy" id="1314801"/>
    <lineage>
        <taxon>Eukaryota</taxon>
        <taxon>Fungi</taxon>
        <taxon>Dikarya</taxon>
        <taxon>Ascomycota</taxon>
        <taxon>Pezizomycotina</taxon>
        <taxon>Dothideomycetes</taxon>
        <taxon>Pleosporomycetidae</taxon>
        <taxon>Pleosporales</taxon>
        <taxon>Pleomassariaceae</taxon>
        <taxon>Pleomassaria</taxon>
    </lineage>
</organism>
<dbReference type="Proteomes" id="UP000799428">
    <property type="component" value="Unassembled WGS sequence"/>
</dbReference>
<dbReference type="AlphaFoldDB" id="A0A6G1KPV1"/>